<evidence type="ECO:0000313" key="2">
    <source>
        <dbReference type="Proteomes" id="UP000634136"/>
    </source>
</evidence>
<dbReference type="AlphaFoldDB" id="A0A834W9Q8"/>
<name>A0A834W9Q8_9FABA</name>
<sequence length="36" mass="4250">MRSNLENSQNANDDFANHYFPRQISDFMVREESDDG</sequence>
<reference evidence="1" key="1">
    <citation type="submission" date="2020-09" db="EMBL/GenBank/DDBJ databases">
        <title>Genome-Enabled Discovery of Anthraquinone Biosynthesis in Senna tora.</title>
        <authorList>
            <person name="Kang S.-H."/>
            <person name="Pandey R.P."/>
            <person name="Lee C.-M."/>
            <person name="Sim J.-S."/>
            <person name="Jeong J.-T."/>
            <person name="Choi B.-S."/>
            <person name="Jung M."/>
            <person name="Ginzburg D."/>
            <person name="Zhao K."/>
            <person name="Won S.Y."/>
            <person name="Oh T.-J."/>
            <person name="Yu Y."/>
            <person name="Kim N.-H."/>
            <person name="Lee O.R."/>
            <person name="Lee T.-H."/>
            <person name="Bashyal P."/>
            <person name="Kim T.-S."/>
            <person name="Lee W.-H."/>
            <person name="Kawkins C."/>
            <person name="Kim C.-K."/>
            <person name="Kim J.S."/>
            <person name="Ahn B.O."/>
            <person name="Rhee S.Y."/>
            <person name="Sohng J.K."/>
        </authorList>
    </citation>
    <scope>NUCLEOTIDE SEQUENCE</scope>
    <source>
        <tissue evidence="1">Leaf</tissue>
    </source>
</reference>
<keyword evidence="2" id="KW-1185">Reference proteome</keyword>
<protein>
    <submittedName>
        <fullName evidence="1">Uncharacterized protein</fullName>
    </submittedName>
</protein>
<dbReference type="EMBL" id="JAAIUW010000010">
    <property type="protein sequence ID" value="KAF7813603.1"/>
    <property type="molecule type" value="Genomic_DNA"/>
</dbReference>
<gene>
    <name evidence="1" type="ORF">G2W53_034579</name>
</gene>
<organism evidence="1 2">
    <name type="scientific">Senna tora</name>
    <dbReference type="NCBI Taxonomy" id="362788"/>
    <lineage>
        <taxon>Eukaryota</taxon>
        <taxon>Viridiplantae</taxon>
        <taxon>Streptophyta</taxon>
        <taxon>Embryophyta</taxon>
        <taxon>Tracheophyta</taxon>
        <taxon>Spermatophyta</taxon>
        <taxon>Magnoliopsida</taxon>
        <taxon>eudicotyledons</taxon>
        <taxon>Gunneridae</taxon>
        <taxon>Pentapetalae</taxon>
        <taxon>rosids</taxon>
        <taxon>fabids</taxon>
        <taxon>Fabales</taxon>
        <taxon>Fabaceae</taxon>
        <taxon>Caesalpinioideae</taxon>
        <taxon>Cassia clade</taxon>
        <taxon>Senna</taxon>
    </lineage>
</organism>
<accession>A0A834W9Q8</accession>
<comment type="caution">
    <text evidence="1">The sequence shown here is derived from an EMBL/GenBank/DDBJ whole genome shotgun (WGS) entry which is preliminary data.</text>
</comment>
<proteinExistence type="predicted"/>
<evidence type="ECO:0000313" key="1">
    <source>
        <dbReference type="EMBL" id="KAF7813603.1"/>
    </source>
</evidence>
<dbReference type="Proteomes" id="UP000634136">
    <property type="component" value="Unassembled WGS sequence"/>
</dbReference>